<keyword evidence="2" id="KW-1185">Reference proteome</keyword>
<dbReference type="Pfam" id="PF07793">
    <property type="entry name" value="DUF1631"/>
    <property type="match status" value="1"/>
</dbReference>
<protein>
    <recommendedName>
        <fullName evidence="3">Thymidine phosphorylase</fullName>
    </recommendedName>
</protein>
<dbReference type="STRING" id="28066.RF819_04745"/>
<accession>A0A1T1APT4</accession>
<reference evidence="1 2" key="1">
    <citation type="submission" date="2017-01" db="EMBL/GenBank/DDBJ databases">
        <title>Genome sequencing of Rhodoferax fermentans JCM 7819.</title>
        <authorList>
            <person name="Kim Y.J."/>
            <person name="Farh M.E.-A."/>
            <person name="Yang D.-C."/>
        </authorList>
    </citation>
    <scope>NUCLEOTIDE SEQUENCE [LARGE SCALE GENOMIC DNA]</scope>
    <source>
        <strain evidence="1 2">JCM 7819</strain>
    </source>
</reference>
<proteinExistence type="predicted"/>
<evidence type="ECO:0000313" key="2">
    <source>
        <dbReference type="Proteomes" id="UP000190750"/>
    </source>
</evidence>
<gene>
    <name evidence="1" type="ORF">RF819_04745</name>
</gene>
<dbReference type="InterPro" id="IPR012434">
    <property type="entry name" value="DUF1631"/>
</dbReference>
<comment type="caution">
    <text evidence="1">The sequence shown here is derived from an EMBL/GenBank/DDBJ whole genome shotgun (WGS) entry which is preliminary data.</text>
</comment>
<evidence type="ECO:0008006" key="3">
    <source>
        <dbReference type="Google" id="ProtNLM"/>
    </source>
</evidence>
<sequence length="747" mass="82758">MSIYQSLLESAARTSASMLSQVLGMARKTLRTEVSTARGFLERDQLELSVKLMESHTLSLCERFPAILLAVFRSHGDTQAKSGVLGEQALRLDQLELMDESQVQERVELARMLQHVLLDAGLALPEFNSFVCALVGLDRVSPEHNPLRPDSYVKALQQLMNEMRVPTQVRAIWLRHLSAPLGSALREAYLQWSEQLRSQDVRRVGFTVIRTPEVVTEVVDHGRSGRAERAVWTPEYRQTVLTLDKLRQLMSGHLDGPPDSPKEAFAQQFAREFEGGQSPEHGPETAFQATLPAALDALQEMQQLDTVVLRMQQRPAPPKGRATDTRPPGAVVREELTRSAKSMSQVLSLEVVSLMAENLIKDTRLLPQVRKIIERLEPALLRLVIVDPRFFIDKAHPARLLLNEISQRGLAFGSETDPDFEAFLLSLQRHVSPLAVLNIEGVQPFEAALKQLQQEWDNPEVRETVNSQIQSAAAALGYAEERNLLASQMANNMMKMSGMSRVPVDVLDFLCGPWSHVMAEAQLKAVPGTDDPGAYKALVADLLWSAQPDLTRKDVGRLTKLVPRLLSGLREGLSLIGYPSTKTSVFFDVLMKQHHQAFRPATQEEAAAPEGLDASLMGSQDHWVAPSEAKASGFMDFADEEVADQPKSAPLSLPAQTSTVPLAVGAWIELYLSGAWQRVQLSWISPHGTMYLFTNVGGKTQSMTQRFYERMLAEGKLRVVSDQSSMVDGALDAVVRTAMRNSIDAGS</sequence>
<evidence type="ECO:0000313" key="1">
    <source>
        <dbReference type="EMBL" id="OOV06126.1"/>
    </source>
</evidence>
<dbReference type="AlphaFoldDB" id="A0A1T1APT4"/>
<name>A0A1T1APT4_RHOFE</name>
<organism evidence="1 2">
    <name type="scientific">Rhodoferax fermentans</name>
    <dbReference type="NCBI Taxonomy" id="28066"/>
    <lineage>
        <taxon>Bacteria</taxon>
        <taxon>Pseudomonadati</taxon>
        <taxon>Pseudomonadota</taxon>
        <taxon>Betaproteobacteria</taxon>
        <taxon>Burkholderiales</taxon>
        <taxon>Comamonadaceae</taxon>
        <taxon>Rhodoferax</taxon>
    </lineage>
</organism>
<dbReference type="Proteomes" id="UP000190750">
    <property type="component" value="Unassembled WGS sequence"/>
</dbReference>
<dbReference type="EMBL" id="MTJN01000002">
    <property type="protein sequence ID" value="OOV06126.1"/>
    <property type="molecule type" value="Genomic_DNA"/>
</dbReference>